<dbReference type="InterPro" id="IPR011051">
    <property type="entry name" value="RmlC_Cupin_sf"/>
</dbReference>
<evidence type="ECO:0000256" key="1">
    <source>
        <dbReference type="ARBA" id="ARBA00023015"/>
    </source>
</evidence>
<dbReference type="InterPro" id="IPR003313">
    <property type="entry name" value="AraC-bd"/>
</dbReference>
<feature type="domain" description="HTH araC/xylS-type" evidence="4">
    <location>
        <begin position="185"/>
        <end position="283"/>
    </location>
</feature>
<protein>
    <submittedName>
        <fullName evidence="5">AraC family transcriptional regulator</fullName>
    </submittedName>
</protein>
<dbReference type="InterPro" id="IPR018062">
    <property type="entry name" value="HTH_AraC-typ_CS"/>
</dbReference>
<dbReference type="Proteomes" id="UP000462363">
    <property type="component" value="Unassembled WGS sequence"/>
</dbReference>
<dbReference type="Pfam" id="PF02311">
    <property type="entry name" value="AraC_binding"/>
    <property type="match status" value="1"/>
</dbReference>
<dbReference type="PANTHER" id="PTHR43280:SF28">
    <property type="entry name" value="HTH-TYPE TRANSCRIPTIONAL ACTIVATOR RHAS"/>
    <property type="match status" value="1"/>
</dbReference>
<name>A0A844F4T7_CLOSV</name>
<dbReference type="Gene3D" id="1.10.10.60">
    <property type="entry name" value="Homeodomain-like"/>
    <property type="match status" value="2"/>
</dbReference>
<evidence type="ECO:0000256" key="3">
    <source>
        <dbReference type="ARBA" id="ARBA00023163"/>
    </source>
</evidence>
<dbReference type="PROSITE" id="PS01124">
    <property type="entry name" value="HTH_ARAC_FAMILY_2"/>
    <property type="match status" value="1"/>
</dbReference>
<accession>A0A844F4T7</accession>
<dbReference type="SUPFAM" id="SSF46689">
    <property type="entry name" value="Homeodomain-like"/>
    <property type="match status" value="1"/>
</dbReference>
<dbReference type="PANTHER" id="PTHR43280">
    <property type="entry name" value="ARAC-FAMILY TRANSCRIPTIONAL REGULATOR"/>
    <property type="match status" value="1"/>
</dbReference>
<keyword evidence="1" id="KW-0805">Transcription regulation</keyword>
<dbReference type="RefSeq" id="WP_004604900.1">
    <property type="nucleotide sequence ID" value="NZ_AP024846.1"/>
</dbReference>
<sequence length="284" mass="33689">MHYLDYNEKRQHGTNDFPLAYYDIDQHHPRYTMPFHWHQETELLHICKGNMRIYLNDKEFLAHAGDLIYIAGGVIHGGEPENCIYECLVFDPTTLLMHTHAVRQYLRKTEYEQLSIHEHFSCLSSDLSVCLHSLFSAARIRFSGWEMSVLGGLFQFYGILFREGYFKKKTDTPVRIRHLKIQQLKPVLEYIEGNYSQPITLDTLSRIAGMSPKYFCRIFRTVIHRTPIDYLNYYRIEKACYLLETEDLSITEVAYHCGFNDSSYFIRCFKKYKQITPTKYLKKQ</sequence>
<gene>
    <name evidence="5" type="ORF">FYJ37_13160</name>
</gene>
<dbReference type="InterPro" id="IPR009057">
    <property type="entry name" value="Homeodomain-like_sf"/>
</dbReference>
<reference evidence="5 6" key="1">
    <citation type="submission" date="2019-08" db="EMBL/GenBank/DDBJ databases">
        <title>In-depth cultivation of the pig gut microbiome towards novel bacterial diversity and tailored functional studies.</title>
        <authorList>
            <person name="Wylensek D."/>
            <person name="Hitch T.C.A."/>
            <person name="Clavel T."/>
        </authorList>
    </citation>
    <scope>NUCLEOTIDE SEQUENCE [LARGE SCALE GENOMIC DNA]</scope>
    <source>
        <strain evidence="5 6">BL-389-WT-3D</strain>
    </source>
</reference>
<dbReference type="GO" id="GO:0043565">
    <property type="term" value="F:sequence-specific DNA binding"/>
    <property type="evidence" value="ECO:0007669"/>
    <property type="project" value="InterPro"/>
</dbReference>
<proteinExistence type="predicted"/>
<dbReference type="GeneID" id="62696174"/>
<dbReference type="PROSITE" id="PS00041">
    <property type="entry name" value="HTH_ARAC_FAMILY_1"/>
    <property type="match status" value="1"/>
</dbReference>
<dbReference type="AlphaFoldDB" id="A0A844F4T7"/>
<comment type="caution">
    <text evidence="5">The sequence shown here is derived from an EMBL/GenBank/DDBJ whole genome shotgun (WGS) entry which is preliminary data.</text>
</comment>
<dbReference type="SUPFAM" id="SSF51182">
    <property type="entry name" value="RmlC-like cupins"/>
    <property type="match status" value="1"/>
</dbReference>
<dbReference type="InterPro" id="IPR020449">
    <property type="entry name" value="Tscrpt_reg_AraC-type_HTH"/>
</dbReference>
<evidence type="ECO:0000313" key="5">
    <source>
        <dbReference type="EMBL" id="MSS41268.1"/>
    </source>
</evidence>
<dbReference type="PRINTS" id="PR00032">
    <property type="entry name" value="HTHARAC"/>
</dbReference>
<keyword evidence="2" id="KW-0238">DNA-binding</keyword>
<dbReference type="InterPro" id="IPR018060">
    <property type="entry name" value="HTH_AraC"/>
</dbReference>
<dbReference type="GO" id="GO:0003700">
    <property type="term" value="F:DNA-binding transcription factor activity"/>
    <property type="evidence" value="ECO:0007669"/>
    <property type="project" value="InterPro"/>
</dbReference>
<dbReference type="InterPro" id="IPR014710">
    <property type="entry name" value="RmlC-like_jellyroll"/>
</dbReference>
<evidence type="ECO:0000259" key="4">
    <source>
        <dbReference type="PROSITE" id="PS01124"/>
    </source>
</evidence>
<evidence type="ECO:0000313" key="6">
    <source>
        <dbReference type="Proteomes" id="UP000462363"/>
    </source>
</evidence>
<dbReference type="EMBL" id="VUMB01000030">
    <property type="protein sequence ID" value="MSS41268.1"/>
    <property type="molecule type" value="Genomic_DNA"/>
</dbReference>
<organism evidence="5 6">
    <name type="scientific">Clostridium scindens (strain JCM 10418 / VPI 12708)</name>
    <dbReference type="NCBI Taxonomy" id="29347"/>
    <lineage>
        <taxon>Bacteria</taxon>
        <taxon>Bacillati</taxon>
        <taxon>Bacillota</taxon>
        <taxon>Clostridia</taxon>
        <taxon>Lachnospirales</taxon>
        <taxon>Lachnospiraceae</taxon>
    </lineage>
</organism>
<dbReference type="Pfam" id="PF12833">
    <property type="entry name" value="HTH_18"/>
    <property type="match status" value="1"/>
</dbReference>
<dbReference type="Gene3D" id="2.60.120.10">
    <property type="entry name" value="Jelly Rolls"/>
    <property type="match status" value="1"/>
</dbReference>
<keyword evidence="3" id="KW-0804">Transcription</keyword>
<evidence type="ECO:0000256" key="2">
    <source>
        <dbReference type="ARBA" id="ARBA00023125"/>
    </source>
</evidence>
<dbReference type="SMART" id="SM00342">
    <property type="entry name" value="HTH_ARAC"/>
    <property type="match status" value="1"/>
</dbReference>